<keyword evidence="3" id="KW-1185">Reference proteome</keyword>
<sequence length="104" mass="10785">MASLMHIASLIILLTTLVYATPAPAPEPSGLVTGLLSVVGNIGNAPPPTLLWTPDPSPECAAINQGELQCCRGALAGDQPLVVFLAEVYGYELDPNDVNGINCE</sequence>
<feature type="signal peptide" evidence="1">
    <location>
        <begin position="1"/>
        <end position="20"/>
    </location>
</feature>
<evidence type="ECO:0000256" key="1">
    <source>
        <dbReference type="SAM" id="SignalP"/>
    </source>
</evidence>
<accession>A0ABR2XHF9</accession>
<reference evidence="2 3" key="1">
    <citation type="submission" date="2024-02" db="EMBL/GenBank/DDBJ databases">
        <title>First draft genome assembly of two strains of Seiridium cardinale.</title>
        <authorList>
            <person name="Emiliani G."/>
            <person name="Scali E."/>
        </authorList>
    </citation>
    <scope>NUCLEOTIDE SEQUENCE [LARGE SCALE GENOMIC DNA]</scope>
    <source>
        <strain evidence="2 3">BM-138-000479</strain>
    </source>
</reference>
<organism evidence="2 3">
    <name type="scientific">Seiridium cardinale</name>
    <dbReference type="NCBI Taxonomy" id="138064"/>
    <lineage>
        <taxon>Eukaryota</taxon>
        <taxon>Fungi</taxon>
        <taxon>Dikarya</taxon>
        <taxon>Ascomycota</taxon>
        <taxon>Pezizomycotina</taxon>
        <taxon>Sordariomycetes</taxon>
        <taxon>Xylariomycetidae</taxon>
        <taxon>Amphisphaeriales</taxon>
        <taxon>Sporocadaceae</taxon>
        <taxon>Seiridium</taxon>
    </lineage>
</organism>
<gene>
    <name evidence="2" type="ORF">SCAR479_10155</name>
</gene>
<name>A0ABR2XHF9_9PEZI</name>
<proteinExistence type="predicted"/>
<comment type="caution">
    <text evidence="2">The sequence shown here is derived from an EMBL/GenBank/DDBJ whole genome shotgun (WGS) entry which is preliminary data.</text>
</comment>
<evidence type="ECO:0000313" key="3">
    <source>
        <dbReference type="Proteomes" id="UP001465668"/>
    </source>
</evidence>
<keyword evidence="1" id="KW-0732">Signal</keyword>
<dbReference type="EMBL" id="JARVKM010000053">
    <property type="protein sequence ID" value="KAK9773238.1"/>
    <property type="molecule type" value="Genomic_DNA"/>
</dbReference>
<evidence type="ECO:0008006" key="4">
    <source>
        <dbReference type="Google" id="ProtNLM"/>
    </source>
</evidence>
<evidence type="ECO:0000313" key="2">
    <source>
        <dbReference type="EMBL" id="KAK9773238.1"/>
    </source>
</evidence>
<protein>
    <recommendedName>
        <fullName evidence="4">Hydrophobin</fullName>
    </recommendedName>
</protein>
<feature type="chain" id="PRO_5047286155" description="Hydrophobin" evidence="1">
    <location>
        <begin position="21"/>
        <end position="104"/>
    </location>
</feature>
<dbReference type="Proteomes" id="UP001465668">
    <property type="component" value="Unassembled WGS sequence"/>
</dbReference>